<name>A0A9D4IJ16_DREPO</name>
<dbReference type="Proteomes" id="UP000828390">
    <property type="component" value="Unassembled WGS sequence"/>
</dbReference>
<dbReference type="EMBL" id="JAIWYP010000009">
    <property type="protein sequence ID" value="KAH3773553.1"/>
    <property type="molecule type" value="Genomic_DNA"/>
</dbReference>
<dbReference type="AlphaFoldDB" id="A0A9D4IJ16"/>
<evidence type="ECO:0000313" key="1">
    <source>
        <dbReference type="EMBL" id="KAH3773553.1"/>
    </source>
</evidence>
<evidence type="ECO:0000313" key="2">
    <source>
        <dbReference type="Proteomes" id="UP000828390"/>
    </source>
</evidence>
<evidence type="ECO:0008006" key="3">
    <source>
        <dbReference type="Google" id="ProtNLM"/>
    </source>
</evidence>
<organism evidence="1 2">
    <name type="scientific">Dreissena polymorpha</name>
    <name type="common">Zebra mussel</name>
    <name type="synonym">Mytilus polymorpha</name>
    <dbReference type="NCBI Taxonomy" id="45954"/>
    <lineage>
        <taxon>Eukaryota</taxon>
        <taxon>Metazoa</taxon>
        <taxon>Spiralia</taxon>
        <taxon>Lophotrochozoa</taxon>
        <taxon>Mollusca</taxon>
        <taxon>Bivalvia</taxon>
        <taxon>Autobranchia</taxon>
        <taxon>Heteroconchia</taxon>
        <taxon>Euheterodonta</taxon>
        <taxon>Imparidentia</taxon>
        <taxon>Neoheterodontei</taxon>
        <taxon>Myida</taxon>
        <taxon>Dreissenoidea</taxon>
        <taxon>Dreissenidae</taxon>
        <taxon>Dreissena</taxon>
    </lineage>
</organism>
<protein>
    <recommendedName>
        <fullName evidence="3">SMB domain-containing protein</fullName>
    </recommendedName>
</protein>
<gene>
    <name evidence="1" type="ORF">DPMN_174915</name>
</gene>
<keyword evidence="2" id="KW-1185">Reference proteome</keyword>
<reference evidence="1" key="1">
    <citation type="journal article" date="2019" name="bioRxiv">
        <title>The Genome of the Zebra Mussel, Dreissena polymorpha: A Resource for Invasive Species Research.</title>
        <authorList>
            <person name="McCartney M.A."/>
            <person name="Auch B."/>
            <person name="Kono T."/>
            <person name="Mallez S."/>
            <person name="Zhang Y."/>
            <person name="Obille A."/>
            <person name="Becker A."/>
            <person name="Abrahante J.E."/>
            <person name="Garbe J."/>
            <person name="Badalamenti J.P."/>
            <person name="Herman A."/>
            <person name="Mangelson H."/>
            <person name="Liachko I."/>
            <person name="Sullivan S."/>
            <person name="Sone E.D."/>
            <person name="Koren S."/>
            <person name="Silverstein K.A.T."/>
            <person name="Beckman K.B."/>
            <person name="Gohl D.M."/>
        </authorList>
    </citation>
    <scope>NUCLEOTIDE SEQUENCE</scope>
    <source>
        <strain evidence="1">Duluth1</strain>
        <tissue evidence="1">Whole animal</tissue>
    </source>
</reference>
<proteinExistence type="predicted"/>
<reference evidence="1" key="2">
    <citation type="submission" date="2020-11" db="EMBL/GenBank/DDBJ databases">
        <authorList>
            <person name="McCartney M.A."/>
            <person name="Auch B."/>
            <person name="Kono T."/>
            <person name="Mallez S."/>
            <person name="Becker A."/>
            <person name="Gohl D.M."/>
            <person name="Silverstein K.A.T."/>
            <person name="Koren S."/>
            <person name="Bechman K.B."/>
            <person name="Herman A."/>
            <person name="Abrahante J.E."/>
            <person name="Garbe J."/>
        </authorList>
    </citation>
    <scope>NUCLEOTIDE SEQUENCE</scope>
    <source>
        <strain evidence="1">Duluth1</strain>
        <tissue evidence="1">Whole animal</tissue>
    </source>
</reference>
<sequence length="283" mass="32229">MTPCCEECSCEADCYTFQNCCPDTVTVDVKEQPSVVPCVPWFKVYDINSSYDDEDTNPVYGYRVISSCPRGLFQRSEMCENALRSLDHVVSDSKGRVYRSEDCALCHGVTAFKKWEIRISMCDGLFSQTFDTPEDRDNYVLNHCLAMAIPPDEKVNRCWLRPHRTCSKTIESDSLQMDACNDTTNNNIILYRHSPKTLIAYANPDCFLCNNRANGNSKYTTNHLCDAKLLGRSVLGFLNNKYSLYTLVDLQRSVNTRVPTDGIHCIVTEVYDRITVGIVFNEY</sequence>
<accession>A0A9D4IJ16</accession>
<comment type="caution">
    <text evidence="1">The sequence shown here is derived from an EMBL/GenBank/DDBJ whole genome shotgun (WGS) entry which is preliminary data.</text>
</comment>